<dbReference type="GO" id="GO:0000149">
    <property type="term" value="F:SNARE binding"/>
    <property type="evidence" value="ECO:0007669"/>
    <property type="project" value="TreeGrafter"/>
</dbReference>
<keyword evidence="15" id="KW-0175">Coiled coil</keyword>
<comment type="subcellular location">
    <subcellularLocation>
        <location evidence="12">Cytoplasmic vesicle</location>
        <location evidence="12">Phagosome membrane</location>
        <topology evidence="12">Single-pass type IV membrane protein</topology>
    </subcellularLocation>
    <subcellularLocation>
        <location evidence="9">Cytoplasmic vesicle</location>
        <location evidence="9">Secretory vesicle membrane</location>
        <topology evidence="9">Single-pass type IV membrane protein</topology>
    </subcellularLocation>
    <subcellularLocation>
        <location evidence="1">Endoplasmic reticulum membrane</location>
        <topology evidence="1">Single-pass type IV membrane protein</topology>
    </subcellularLocation>
    <subcellularLocation>
        <location evidence="8">Golgi apparatus</location>
        <location evidence="8">trans-Golgi network membrane</location>
        <topology evidence="8">Single-pass type IV membrane protein</topology>
    </subcellularLocation>
    <subcellularLocation>
        <location evidence="10">Late endosome membrane</location>
        <topology evidence="10">Single-pass type IV membrane protein</topology>
    </subcellularLocation>
    <subcellularLocation>
        <location evidence="11">Lysosome membrane</location>
        <topology evidence="11">Single-pass type IV membrane protein</topology>
    </subcellularLocation>
</comment>
<dbReference type="FunFam" id="1.20.5.110:FF:000004">
    <property type="entry name" value="Vesicle-associated membrane protein 7"/>
    <property type="match status" value="1"/>
</dbReference>
<dbReference type="RefSeq" id="XP_022110981.1">
    <property type="nucleotide sequence ID" value="XM_022255289.1"/>
</dbReference>
<dbReference type="PANTHER" id="PTHR21136">
    <property type="entry name" value="SNARE PROTEINS"/>
    <property type="match status" value="1"/>
</dbReference>
<evidence type="ECO:0000313" key="19">
    <source>
        <dbReference type="Proteomes" id="UP000694845"/>
    </source>
</evidence>
<dbReference type="PROSITE" id="PS50892">
    <property type="entry name" value="V_SNARE"/>
    <property type="match status" value="1"/>
</dbReference>
<dbReference type="PANTHER" id="PTHR21136:SF168">
    <property type="entry name" value="VESICLE-ASSOCIATED MEMBRANE PROTEIN 9"/>
    <property type="match status" value="1"/>
</dbReference>
<protein>
    <recommendedName>
        <fullName evidence="13">Vesicle-associated membrane protein 7</fullName>
    </recommendedName>
    <alternativeName>
        <fullName evidence="14">Synaptobrevin-like protein 1</fullName>
    </alternativeName>
</protein>
<feature type="domain" description="Longin" evidence="17">
    <location>
        <begin position="7"/>
        <end position="112"/>
    </location>
</feature>
<keyword evidence="4 16" id="KW-0812">Transmembrane</keyword>
<dbReference type="GeneID" id="110990340"/>
<accession>A0A8B8A1Y6</accession>
<dbReference type="OrthoDB" id="248747at2759"/>
<dbReference type="RefSeq" id="XP_022110979.1">
    <property type="nucleotide sequence ID" value="XM_022255287.1"/>
</dbReference>
<evidence type="ECO:0000256" key="16">
    <source>
        <dbReference type="SAM" id="Phobius"/>
    </source>
</evidence>
<dbReference type="SMART" id="SM01270">
    <property type="entry name" value="Longin"/>
    <property type="match status" value="1"/>
</dbReference>
<evidence type="ECO:0000256" key="9">
    <source>
        <dbReference type="ARBA" id="ARBA00037803"/>
    </source>
</evidence>
<dbReference type="PRINTS" id="PR00219">
    <property type="entry name" value="SYNAPTOBREVN"/>
</dbReference>
<evidence type="ECO:0000256" key="15">
    <source>
        <dbReference type="PROSITE-ProRule" id="PRU00290"/>
    </source>
</evidence>
<dbReference type="AlphaFoldDB" id="A0A8B8A1Y6"/>
<feature type="transmembrane region" description="Helical" evidence="16">
    <location>
        <begin position="194"/>
        <end position="215"/>
    </location>
</feature>
<evidence type="ECO:0000256" key="3">
    <source>
        <dbReference type="ARBA" id="ARBA00022448"/>
    </source>
</evidence>
<dbReference type="GO" id="GO:0015031">
    <property type="term" value="P:protein transport"/>
    <property type="evidence" value="ECO:0007669"/>
    <property type="project" value="UniProtKB-KW"/>
</dbReference>
<evidence type="ECO:0000313" key="22">
    <source>
        <dbReference type="RefSeq" id="XP_022110980.1"/>
    </source>
</evidence>
<evidence type="ECO:0000256" key="14">
    <source>
        <dbReference type="ARBA" id="ARBA00042194"/>
    </source>
</evidence>
<evidence type="ECO:0000256" key="8">
    <source>
        <dbReference type="ARBA" id="ARBA00037801"/>
    </source>
</evidence>
<evidence type="ECO:0000259" key="18">
    <source>
        <dbReference type="PROSITE" id="PS50892"/>
    </source>
</evidence>
<dbReference type="CDD" id="cd14824">
    <property type="entry name" value="Longin"/>
    <property type="match status" value="1"/>
</dbReference>
<dbReference type="Gene3D" id="3.30.450.50">
    <property type="entry name" value="Longin domain"/>
    <property type="match status" value="1"/>
</dbReference>
<keyword evidence="6 16" id="KW-1133">Transmembrane helix</keyword>
<evidence type="ECO:0000256" key="1">
    <source>
        <dbReference type="ARBA" id="ARBA00004163"/>
    </source>
</evidence>
<evidence type="ECO:0000256" key="6">
    <source>
        <dbReference type="ARBA" id="ARBA00022989"/>
    </source>
</evidence>
<evidence type="ECO:0000256" key="11">
    <source>
        <dbReference type="ARBA" id="ARBA00037863"/>
    </source>
</evidence>
<evidence type="ECO:0000256" key="12">
    <source>
        <dbReference type="ARBA" id="ARBA00037875"/>
    </source>
</evidence>
<dbReference type="PROSITE" id="PS50859">
    <property type="entry name" value="LONGIN"/>
    <property type="match status" value="1"/>
</dbReference>
<dbReference type="Pfam" id="PF13774">
    <property type="entry name" value="Longin"/>
    <property type="match status" value="1"/>
</dbReference>
<dbReference type="Pfam" id="PF00957">
    <property type="entry name" value="Synaptobrevin"/>
    <property type="match status" value="1"/>
</dbReference>
<dbReference type="GO" id="GO:0006906">
    <property type="term" value="P:vesicle fusion"/>
    <property type="evidence" value="ECO:0007669"/>
    <property type="project" value="TreeGrafter"/>
</dbReference>
<name>A0A8B8A1Y6_ACAPL</name>
<dbReference type="CDD" id="cd15868">
    <property type="entry name" value="R-SNARE_VAMP8"/>
    <property type="match status" value="1"/>
</dbReference>
<evidence type="ECO:0000256" key="2">
    <source>
        <dbReference type="ARBA" id="ARBA00008025"/>
    </source>
</evidence>
<evidence type="ECO:0000256" key="5">
    <source>
        <dbReference type="ARBA" id="ARBA00022927"/>
    </source>
</evidence>
<dbReference type="InterPro" id="IPR042855">
    <property type="entry name" value="V_SNARE_CC"/>
</dbReference>
<proteinExistence type="inferred from homology"/>
<keyword evidence="5" id="KW-0653">Protein transport</keyword>
<dbReference type="Proteomes" id="UP000694845">
    <property type="component" value="Unplaced"/>
</dbReference>
<dbReference type="RefSeq" id="XP_022110978.1">
    <property type="nucleotide sequence ID" value="XM_022255286.1"/>
</dbReference>
<dbReference type="GO" id="GO:0031902">
    <property type="term" value="C:late endosome membrane"/>
    <property type="evidence" value="ECO:0007669"/>
    <property type="project" value="UniProtKB-SubCell"/>
</dbReference>
<evidence type="ECO:0000256" key="7">
    <source>
        <dbReference type="ARBA" id="ARBA00023136"/>
    </source>
</evidence>
<dbReference type="InterPro" id="IPR001388">
    <property type="entry name" value="Synaptobrevin-like"/>
</dbReference>
<comment type="similarity">
    <text evidence="2">Belongs to the synaptobrevin family.</text>
</comment>
<dbReference type="FunFam" id="3.30.450.50:FF:000015">
    <property type="entry name" value="Synaptobrevin 2 isoform 1"/>
    <property type="match status" value="1"/>
</dbReference>
<evidence type="ECO:0000313" key="20">
    <source>
        <dbReference type="RefSeq" id="XP_022110978.1"/>
    </source>
</evidence>
<evidence type="ECO:0000256" key="4">
    <source>
        <dbReference type="ARBA" id="ARBA00022692"/>
    </source>
</evidence>
<evidence type="ECO:0000313" key="21">
    <source>
        <dbReference type="RefSeq" id="XP_022110979.1"/>
    </source>
</evidence>
<keyword evidence="3" id="KW-0813">Transport</keyword>
<dbReference type="InterPro" id="IPR011012">
    <property type="entry name" value="Longin-like_dom_sf"/>
</dbReference>
<dbReference type="SUPFAM" id="SSF58038">
    <property type="entry name" value="SNARE fusion complex"/>
    <property type="match status" value="1"/>
</dbReference>
<keyword evidence="7 16" id="KW-0472">Membrane</keyword>
<dbReference type="GO" id="GO:0006887">
    <property type="term" value="P:exocytosis"/>
    <property type="evidence" value="ECO:0007669"/>
    <property type="project" value="TreeGrafter"/>
</dbReference>
<evidence type="ECO:0000256" key="13">
    <source>
        <dbReference type="ARBA" id="ARBA00039269"/>
    </source>
</evidence>
<evidence type="ECO:0000259" key="17">
    <source>
        <dbReference type="PROSITE" id="PS50859"/>
    </source>
</evidence>
<gene>
    <name evidence="20 21 22 23" type="primary">LOC110990340</name>
</gene>
<organism evidence="19 22">
    <name type="scientific">Acanthaster planci</name>
    <name type="common">Crown-of-thorns starfish</name>
    <dbReference type="NCBI Taxonomy" id="133434"/>
    <lineage>
        <taxon>Eukaryota</taxon>
        <taxon>Metazoa</taxon>
        <taxon>Echinodermata</taxon>
        <taxon>Eleutherozoa</taxon>
        <taxon>Asterozoa</taxon>
        <taxon>Asteroidea</taxon>
        <taxon>Valvatacea</taxon>
        <taxon>Valvatida</taxon>
        <taxon>Acanthasteridae</taxon>
        <taxon>Acanthaster</taxon>
    </lineage>
</organism>
<dbReference type="RefSeq" id="XP_022110980.1">
    <property type="nucleotide sequence ID" value="XM_022255288.1"/>
</dbReference>
<dbReference type="SUPFAM" id="SSF64356">
    <property type="entry name" value="SNARE-like"/>
    <property type="match status" value="1"/>
</dbReference>
<dbReference type="GO" id="GO:0030658">
    <property type="term" value="C:transport vesicle membrane"/>
    <property type="evidence" value="ECO:0007669"/>
    <property type="project" value="UniProtKB-SubCell"/>
</dbReference>
<dbReference type="KEGG" id="aplc:110990340"/>
<dbReference type="InterPro" id="IPR051097">
    <property type="entry name" value="Synaptobrevin-like_transport"/>
</dbReference>
<dbReference type="GO" id="GO:0005484">
    <property type="term" value="F:SNAP receptor activity"/>
    <property type="evidence" value="ECO:0007669"/>
    <property type="project" value="TreeGrafter"/>
</dbReference>
<dbReference type="GO" id="GO:0005765">
    <property type="term" value="C:lysosomal membrane"/>
    <property type="evidence" value="ECO:0007669"/>
    <property type="project" value="UniProtKB-SubCell"/>
</dbReference>
<dbReference type="GO" id="GO:0030670">
    <property type="term" value="C:phagocytic vesicle membrane"/>
    <property type="evidence" value="ECO:0007669"/>
    <property type="project" value="UniProtKB-SubCell"/>
</dbReference>
<sequence length="218" mass="24681">MTILYSCIARGGTLLVENSASSEHKFSSVCQSMLQNIPYKDSKMVYTSDQYMFPVIVQDGITYLCATTPDFSKQKSHAFLSEIIRRITSSSLGQRVQHAREQELDRDFSIVLSQEMDHYSHMKESSSSITNLQNQVDEVKGIMIQNIDKVLSRGDKLEDLMQKTEDLEASAQSFQKTAKRVSHKYKWLNRKTGIIMAAVIIIVIAVLVVVILKIVQVI</sequence>
<keyword evidence="19" id="KW-1185">Reference proteome</keyword>
<evidence type="ECO:0000256" key="10">
    <source>
        <dbReference type="ARBA" id="ARBA00037845"/>
    </source>
</evidence>
<dbReference type="GO" id="GO:0031201">
    <property type="term" value="C:SNARE complex"/>
    <property type="evidence" value="ECO:0007669"/>
    <property type="project" value="TreeGrafter"/>
</dbReference>
<dbReference type="OMA" id="RLNFFMW"/>
<dbReference type="InterPro" id="IPR010908">
    <property type="entry name" value="Longin_dom"/>
</dbReference>
<dbReference type="GO" id="GO:0005794">
    <property type="term" value="C:Golgi apparatus"/>
    <property type="evidence" value="ECO:0007669"/>
    <property type="project" value="UniProtKB-SubCell"/>
</dbReference>
<dbReference type="Gene3D" id="1.20.5.110">
    <property type="match status" value="1"/>
</dbReference>
<dbReference type="GO" id="GO:0005789">
    <property type="term" value="C:endoplasmic reticulum membrane"/>
    <property type="evidence" value="ECO:0007669"/>
    <property type="project" value="UniProtKB-SubCell"/>
</dbReference>
<reference evidence="20 21" key="1">
    <citation type="submission" date="2025-04" db="UniProtKB">
        <authorList>
            <consortium name="RefSeq"/>
        </authorList>
    </citation>
    <scope>IDENTIFICATION</scope>
</reference>
<evidence type="ECO:0000313" key="23">
    <source>
        <dbReference type="RefSeq" id="XP_022110981.1"/>
    </source>
</evidence>
<feature type="domain" description="V-SNARE coiled-coil homology" evidence="18">
    <location>
        <begin position="128"/>
        <end position="188"/>
    </location>
</feature>